<evidence type="ECO:0000313" key="5">
    <source>
        <dbReference type="EMBL" id="MDB6262886.1"/>
    </source>
</evidence>
<evidence type="ECO:0000256" key="3">
    <source>
        <dbReference type="ARBA" id="ARBA00023125"/>
    </source>
</evidence>
<protein>
    <submittedName>
        <fullName evidence="5">Restriction endonuclease subunit S</fullName>
        <ecNumber evidence="5">3.1.21.-</ecNumber>
    </submittedName>
</protein>
<evidence type="ECO:0000256" key="1">
    <source>
        <dbReference type="ARBA" id="ARBA00010923"/>
    </source>
</evidence>
<dbReference type="SUPFAM" id="SSF116734">
    <property type="entry name" value="DNA methylase specificity domain"/>
    <property type="match status" value="2"/>
</dbReference>
<dbReference type="RefSeq" id="WP_271870835.1">
    <property type="nucleotide sequence ID" value="NZ_JAOTGU010000022.1"/>
</dbReference>
<comment type="similarity">
    <text evidence="1">Belongs to the type-I restriction system S methylase family.</text>
</comment>
<feature type="domain" description="Type I restriction modification DNA specificity" evidence="4">
    <location>
        <begin position="2"/>
        <end position="171"/>
    </location>
</feature>
<name>A0A9X3WAT2_LACAM</name>
<dbReference type="InterPro" id="IPR000055">
    <property type="entry name" value="Restrct_endonuc_typeI_TRD"/>
</dbReference>
<reference evidence="5" key="1">
    <citation type="journal article" date="2022" name="Microorganisms">
        <title>Antibiotic Susceptibility, Resistance Gene Determinants and Corresponding Genomic Regions in Lactobacillus amylovorus Isolates Derived from Wild Boars and Domestic Pigs.</title>
        <authorList>
            <person name="Moravkova M."/>
            <person name="Kostovova I."/>
            <person name="Kavanova K."/>
            <person name="Pechar R."/>
            <person name="Stanek S."/>
            <person name="Brychta A."/>
            <person name="Zeman M."/>
            <person name="Kubasova T."/>
        </authorList>
    </citation>
    <scope>NUCLEOTIDE SEQUENCE</scope>
    <source>
        <strain evidence="5">M356A</strain>
    </source>
</reference>
<gene>
    <name evidence="5" type="ORF">ODV15_10075</name>
</gene>
<dbReference type="GO" id="GO:0004519">
    <property type="term" value="F:endonuclease activity"/>
    <property type="evidence" value="ECO:0007669"/>
    <property type="project" value="UniProtKB-KW"/>
</dbReference>
<organism evidence="5 6">
    <name type="scientific">Lactobacillus amylovorus</name>
    <dbReference type="NCBI Taxonomy" id="1604"/>
    <lineage>
        <taxon>Bacteria</taxon>
        <taxon>Bacillati</taxon>
        <taxon>Bacillota</taxon>
        <taxon>Bacilli</taxon>
        <taxon>Lactobacillales</taxon>
        <taxon>Lactobacillaceae</taxon>
        <taxon>Lactobacillus</taxon>
    </lineage>
</organism>
<dbReference type="InterPro" id="IPR044946">
    <property type="entry name" value="Restrct_endonuc_typeI_TRD_sf"/>
</dbReference>
<dbReference type="GO" id="GO:0016787">
    <property type="term" value="F:hydrolase activity"/>
    <property type="evidence" value="ECO:0007669"/>
    <property type="project" value="UniProtKB-KW"/>
</dbReference>
<dbReference type="EC" id="3.1.21.-" evidence="5"/>
<dbReference type="CDD" id="cd17293">
    <property type="entry name" value="RMtype1_S_Ppo21ORF8840P_TRD1-CR1_like"/>
    <property type="match status" value="1"/>
</dbReference>
<dbReference type="Proteomes" id="UP001143700">
    <property type="component" value="Unassembled WGS sequence"/>
</dbReference>
<keyword evidence="5" id="KW-0255">Endonuclease</keyword>
<dbReference type="EMBL" id="JAOTGU010000022">
    <property type="protein sequence ID" value="MDB6262886.1"/>
    <property type="molecule type" value="Genomic_DNA"/>
</dbReference>
<dbReference type="PANTHER" id="PTHR30408">
    <property type="entry name" value="TYPE-1 RESTRICTION ENZYME ECOKI SPECIFICITY PROTEIN"/>
    <property type="match status" value="1"/>
</dbReference>
<keyword evidence="5" id="KW-0378">Hydrolase</keyword>
<dbReference type="GO" id="GO:0003677">
    <property type="term" value="F:DNA binding"/>
    <property type="evidence" value="ECO:0007669"/>
    <property type="project" value="UniProtKB-KW"/>
</dbReference>
<accession>A0A9X3WAT2</accession>
<keyword evidence="3" id="KW-0238">DNA-binding</keyword>
<evidence type="ECO:0000259" key="4">
    <source>
        <dbReference type="Pfam" id="PF01420"/>
    </source>
</evidence>
<comment type="caution">
    <text evidence="5">The sequence shown here is derived from an EMBL/GenBank/DDBJ whole genome shotgun (WGS) entry which is preliminary data.</text>
</comment>
<evidence type="ECO:0000313" key="6">
    <source>
        <dbReference type="Proteomes" id="UP001143700"/>
    </source>
</evidence>
<dbReference type="Gene3D" id="3.90.220.20">
    <property type="entry name" value="DNA methylase specificity domains"/>
    <property type="match status" value="2"/>
</dbReference>
<evidence type="ECO:0000256" key="2">
    <source>
        <dbReference type="ARBA" id="ARBA00022747"/>
    </source>
</evidence>
<sequence length="382" mass="43471">MEVSLKDIGTIITGNTPSKKDKKYWDSKDICFVKPDIIGDDIDSITNSNEYISNFASSKARIVKRNTILITCIGNIGRIGIVSKEKIAFNQQINAIIPNSKINLRYLAYVLLFSRPRLKALANAAVVPIVNKTQLESFKIEIDPELEHQDKIANTLDEIEKIKKIQNKEIEYLDTLIKARFVEMFGDLKFDTPVSKYIESLTAGKSLAGKEKCTNKVLNTGAVSYDKFKNDYKYLPSNYVPDENNKVRTGNVLISRMNTQELVGATAYVWEAPENTYLPDRLWRANLKENVNSIFLWQVLIHPLLKLQIQRVSSGTSGSMKNISKSNFLKLKVPDVNEESQNKFASFVQQVDKSKVVNASIMKYIISIRFYLYFKENKEGAR</sequence>
<reference evidence="5" key="2">
    <citation type="submission" date="2022-10" db="EMBL/GenBank/DDBJ databases">
        <authorList>
            <person name="Kostovova I."/>
            <person name="Moravkova M."/>
            <person name="Pechar R."/>
        </authorList>
    </citation>
    <scope>NUCLEOTIDE SEQUENCE</scope>
    <source>
        <strain evidence="5">M356A</strain>
    </source>
</reference>
<dbReference type="Pfam" id="PF01420">
    <property type="entry name" value="Methylase_S"/>
    <property type="match status" value="1"/>
</dbReference>
<keyword evidence="2" id="KW-0680">Restriction system</keyword>
<dbReference type="InterPro" id="IPR052021">
    <property type="entry name" value="Type-I_RS_S_subunit"/>
</dbReference>
<dbReference type="AlphaFoldDB" id="A0A9X3WAT2"/>
<dbReference type="PANTHER" id="PTHR30408:SF12">
    <property type="entry name" value="TYPE I RESTRICTION ENZYME MJAVIII SPECIFICITY SUBUNIT"/>
    <property type="match status" value="1"/>
</dbReference>
<dbReference type="GO" id="GO:0009307">
    <property type="term" value="P:DNA restriction-modification system"/>
    <property type="evidence" value="ECO:0007669"/>
    <property type="project" value="UniProtKB-KW"/>
</dbReference>
<proteinExistence type="inferred from homology"/>
<keyword evidence="5" id="KW-0540">Nuclease</keyword>